<dbReference type="EMBL" id="FWXS01000004">
    <property type="protein sequence ID" value="SMC59707.1"/>
    <property type="molecule type" value="Genomic_DNA"/>
</dbReference>
<evidence type="ECO:0000259" key="2">
    <source>
        <dbReference type="Pfam" id="PF08327"/>
    </source>
</evidence>
<evidence type="ECO:0000313" key="4">
    <source>
        <dbReference type="Proteomes" id="UP000192393"/>
    </source>
</evidence>
<feature type="domain" description="Activator of Hsp90 ATPase homologue 1/2-like C-terminal" evidence="2">
    <location>
        <begin position="14"/>
        <end position="136"/>
    </location>
</feature>
<gene>
    <name evidence="3" type="ORF">SAMN06296427_104139</name>
</gene>
<reference evidence="3 4" key="1">
    <citation type="submission" date="2017-04" db="EMBL/GenBank/DDBJ databases">
        <authorList>
            <person name="Afonso C.L."/>
            <person name="Miller P.J."/>
            <person name="Scott M.A."/>
            <person name="Spackman E."/>
            <person name="Goraichik I."/>
            <person name="Dimitrov K.M."/>
            <person name="Suarez D.L."/>
            <person name="Swayne D.E."/>
        </authorList>
    </citation>
    <scope>NUCLEOTIDE SEQUENCE [LARGE SCALE GENOMIC DNA]</scope>
    <source>
        <strain evidence="3 4">CGMCC 1.12708</strain>
    </source>
</reference>
<dbReference type="AlphaFoldDB" id="A0A1W2AG92"/>
<dbReference type="STRING" id="1434700.SAMN06296427_104139"/>
<accession>A0A1W2AG92</accession>
<dbReference type="Pfam" id="PF08327">
    <property type="entry name" value="AHSA1"/>
    <property type="match status" value="1"/>
</dbReference>
<dbReference type="OrthoDB" id="384974at2"/>
<dbReference type="InterPro" id="IPR013538">
    <property type="entry name" value="ASHA1/2-like_C"/>
</dbReference>
<dbReference type="Proteomes" id="UP000192393">
    <property type="component" value="Unassembled WGS sequence"/>
</dbReference>
<evidence type="ECO:0000256" key="1">
    <source>
        <dbReference type="ARBA" id="ARBA00006817"/>
    </source>
</evidence>
<evidence type="ECO:0000313" key="3">
    <source>
        <dbReference type="EMBL" id="SMC59707.1"/>
    </source>
</evidence>
<comment type="similarity">
    <text evidence="1">Belongs to the AHA1 family.</text>
</comment>
<keyword evidence="4" id="KW-1185">Reference proteome</keyword>
<dbReference type="CDD" id="cd08897">
    <property type="entry name" value="SRPBCC_CalC_Aha1-like_4"/>
    <property type="match status" value="1"/>
</dbReference>
<dbReference type="Gene3D" id="3.30.530.20">
    <property type="match status" value="1"/>
</dbReference>
<sequence>MENQKITVAADVQAPIEKVWNAYTQPQHITKWNQASEDWCCPHAENDVKVGGKYNARMEAKDGSFGFDFEAIYDEIVDRKKLSYNMLDGRNATIEFISDGNQTKVTTTFDPENQNPIEMQQDGWQAIMNSFKNYVERIS</sequence>
<dbReference type="InterPro" id="IPR023393">
    <property type="entry name" value="START-like_dom_sf"/>
</dbReference>
<name>A0A1W2AG92_9FLAO</name>
<dbReference type="RefSeq" id="WP_084017059.1">
    <property type="nucleotide sequence ID" value="NZ_FWXS01000004.1"/>
</dbReference>
<organism evidence="3 4">
    <name type="scientific">Moheibacter sediminis</name>
    <dbReference type="NCBI Taxonomy" id="1434700"/>
    <lineage>
        <taxon>Bacteria</taxon>
        <taxon>Pseudomonadati</taxon>
        <taxon>Bacteroidota</taxon>
        <taxon>Flavobacteriia</taxon>
        <taxon>Flavobacteriales</taxon>
        <taxon>Weeksellaceae</taxon>
        <taxon>Moheibacter</taxon>
    </lineage>
</organism>
<dbReference type="SUPFAM" id="SSF55961">
    <property type="entry name" value="Bet v1-like"/>
    <property type="match status" value="1"/>
</dbReference>
<proteinExistence type="inferred from homology"/>
<protein>
    <submittedName>
        <fullName evidence="3">Uncharacterized conserved protein YndB, AHSA1/START domain</fullName>
    </submittedName>
</protein>